<dbReference type="PROSITE" id="PS51084">
    <property type="entry name" value="HIT_2"/>
    <property type="match status" value="1"/>
</dbReference>
<proteinExistence type="inferred from homology"/>
<dbReference type="CDD" id="cd01276">
    <property type="entry name" value="PKCI_related"/>
    <property type="match status" value="1"/>
</dbReference>
<dbReference type="Proteomes" id="UP000694563">
    <property type="component" value="Chromosome Z"/>
</dbReference>
<dbReference type="PANTHER" id="PTHR23089">
    <property type="entry name" value="HISTIDINE TRIAD HIT PROTEIN"/>
    <property type="match status" value="1"/>
</dbReference>
<gene>
    <name evidence="8" type="primary">HINT2</name>
</gene>
<dbReference type="PROSITE" id="PS00892">
    <property type="entry name" value="HIT_1"/>
    <property type="match status" value="1"/>
</dbReference>
<evidence type="ECO:0000313" key="8">
    <source>
        <dbReference type="Ensembl" id="ENSCUSP00005022017.1"/>
    </source>
</evidence>
<dbReference type="FunFam" id="3.30.428.10:FF:000005">
    <property type="entry name" value="Histidine triad nucleotide-binding protein 1"/>
    <property type="match status" value="1"/>
</dbReference>
<dbReference type="InterPro" id="IPR001310">
    <property type="entry name" value="Histidine_triad_HIT"/>
</dbReference>
<feature type="short sequence motif" description="Histidine triad motif" evidence="4 5">
    <location>
        <begin position="153"/>
        <end position="157"/>
    </location>
</feature>
<dbReference type="AlphaFoldDB" id="A0A8C3V250"/>
<feature type="active site" description="Tele-AMP-histidine intermediate" evidence="3">
    <location>
        <position position="155"/>
    </location>
</feature>
<feature type="region of interest" description="Disordered" evidence="6">
    <location>
        <begin position="1"/>
        <end position="24"/>
    </location>
</feature>
<dbReference type="InterPro" id="IPR011146">
    <property type="entry name" value="HIT-like"/>
</dbReference>
<protein>
    <submittedName>
        <fullName evidence="8">Histidine triad nucleotide binding protein 2</fullName>
    </submittedName>
</protein>
<comment type="catalytic activity">
    <reaction evidence="1">
        <text>adenosine 5'-phosphoramidate + H2O = NH4(+) + AMP</text>
        <dbReference type="Rhea" id="RHEA:67916"/>
        <dbReference type="ChEBI" id="CHEBI:15377"/>
        <dbReference type="ChEBI" id="CHEBI:28938"/>
        <dbReference type="ChEBI" id="CHEBI:57890"/>
        <dbReference type="ChEBI" id="CHEBI:456215"/>
    </reaction>
</comment>
<organism evidence="8 9">
    <name type="scientific">Catharus ustulatus</name>
    <name type="common">Russet-backed thrush</name>
    <name type="synonym">Hylocichla ustulatus</name>
    <dbReference type="NCBI Taxonomy" id="91951"/>
    <lineage>
        <taxon>Eukaryota</taxon>
        <taxon>Metazoa</taxon>
        <taxon>Chordata</taxon>
        <taxon>Craniata</taxon>
        <taxon>Vertebrata</taxon>
        <taxon>Euteleostomi</taxon>
        <taxon>Archelosauria</taxon>
        <taxon>Archosauria</taxon>
        <taxon>Dinosauria</taxon>
        <taxon>Saurischia</taxon>
        <taxon>Theropoda</taxon>
        <taxon>Coelurosauria</taxon>
        <taxon>Aves</taxon>
        <taxon>Neognathae</taxon>
        <taxon>Neoaves</taxon>
        <taxon>Telluraves</taxon>
        <taxon>Australaves</taxon>
        <taxon>Passeriformes</taxon>
        <taxon>Turdidae</taxon>
        <taxon>Catharus</taxon>
    </lineage>
</organism>
<dbReference type="InterPro" id="IPR019808">
    <property type="entry name" value="Histidine_triad_CS"/>
</dbReference>
<keyword evidence="9" id="KW-1185">Reference proteome</keyword>
<evidence type="ECO:0000256" key="2">
    <source>
        <dbReference type="ARBA" id="ARBA00025764"/>
    </source>
</evidence>
<evidence type="ECO:0000313" key="9">
    <source>
        <dbReference type="Proteomes" id="UP000694563"/>
    </source>
</evidence>
<comment type="similarity">
    <text evidence="2">Belongs to the HINT family.</text>
</comment>
<evidence type="ECO:0000256" key="1">
    <source>
        <dbReference type="ARBA" id="ARBA00024472"/>
    </source>
</evidence>
<reference evidence="8" key="1">
    <citation type="submission" date="2020-10" db="EMBL/GenBank/DDBJ databases">
        <title>Catharus ustulatus (Swainson's thrush) genome, bCatUst1, primary haplotype v2.</title>
        <authorList>
            <person name="Delmore K."/>
            <person name="Vafadar M."/>
            <person name="Formenti G."/>
            <person name="Chow W."/>
            <person name="Pelan S."/>
            <person name="Howe K."/>
            <person name="Rhie A."/>
            <person name="Mountcastle J."/>
            <person name="Haase B."/>
            <person name="Fedrigo O."/>
            <person name="Jarvis E.D."/>
        </authorList>
    </citation>
    <scope>NUCLEOTIDE SEQUENCE [LARGE SCALE GENOMIC DNA]</scope>
</reference>
<dbReference type="PRINTS" id="PR00332">
    <property type="entry name" value="HISTRIAD"/>
</dbReference>
<dbReference type="Pfam" id="PF01230">
    <property type="entry name" value="HIT"/>
    <property type="match status" value="1"/>
</dbReference>
<evidence type="ECO:0000256" key="6">
    <source>
        <dbReference type="SAM" id="MobiDB-lite"/>
    </source>
</evidence>
<name>A0A8C3V250_CATUS</name>
<dbReference type="Gene3D" id="3.30.428.10">
    <property type="entry name" value="HIT-like"/>
    <property type="match status" value="1"/>
</dbReference>
<reference evidence="8" key="3">
    <citation type="submission" date="2025-09" db="UniProtKB">
        <authorList>
            <consortium name="Ensembl"/>
        </authorList>
    </citation>
    <scope>IDENTIFICATION</scope>
</reference>
<accession>A0A8C3V250</accession>
<dbReference type="GO" id="GO:0003824">
    <property type="term" value="F:catalytic activity"/>
    <property type="evidence" value="ECO:0007669"/>
    <property type="project" value="InterPro"/>
</dbReference>
<dbReference type="InterPro" id="IPR036265">
    <property type="entry name" value="HIT-like_sf"/>
</dbReference>
<evidence type="ECO:0000256" key="5">
    <source>
        <dbReference type="PROSITE-ProRule" id="PRU00464"/>
    </source>
</evidence>
<evidence type="ECO:0000259" key="7">
    <source>
        <dbReference type="PROSITE" id="PS51084"/>
    </source>
</evidence>
<sequence length="169" mass="17858">MIPAARRGGRGRFKGRGAGLGARPGAGAAAMAAVLARGLARRALRLGQVAAGEEAGGQPTIFSKIIDRTIPATILYEDDKCLVFRDVAPQAPVHFLVIPKRPIPRISRVGPQDTELLGHLMVVAARTAQAEGLADGYRLVINDGKHGAQSVYHLHLHVLGGRQMGWPPG</sequence>
<feature type="domain" description="HIT" evidence="7">
    <location>
        <begin position="61"/>
        <end position="169"/>
    </location>
</feature>
<dbReference type="Ensembl" id="ENSCUST00005022806.1">
    <property type="protein sequence ID" value="ENSCUSP00005022017.1"/>
    <property type="gene ID" value="ENSCUSG00005013959.1"/>
</dbReference>
<evidence type="ECO:0000256" key="4">
    <source>
        <dbReference type="PIRSR" id="PIRSR601310-3"/>
    </source>
</evidence>
<evidence type="ECO:0000256" key="3">
    <source>
        <dbReference type="PIRSR" id="PIRSR601310-1"/>
    </source>
</evidence>
<reference evidence="8" key="2">
    <citation type="submission" date="2025-08" db="UniProtKB">
        <authorList>
            <consortium name="Ensembl"/>
        </authorList>
    </citation>
    <scope>IDENTIFICATION</scope>
</reference>
<dbReference type="SUPFAM" id="SSF54197">
    <property type="entry name" value="HIT-like"/>
    <property type="match status" value="1"/>
</dbReference>